<evidence type="ECO:0008006" key="3">
    <source>
        <dbReference type="Google" id="ProtNLM"/>
    </source>
</evidence>
<dbReference type="PANTHER" id="PTHR43737:SF1">
    <property type="entry name" value="DUF1501 DOMAIN-CONTAINING PROTEIN"/>
    <property type="match status" value="1"/>
</dbReference>
<dbReference type="Proteomes" id="UP000320421">
    <property type="component" value="Chromosome"/>
</dbReference>
<dbReference type="Gene3D" id="3.40.720.10">
    <property type="entry name" value="Alkaline Phosphatase, subunit A"/>
    <property type="match status" value="1"/>
</dbReference>
<dbReference type="Pfam" id="PF07394">
    <property type="entry name" value="DUF1501"/>
    <property type="match status" value="1"/>
</dbReference>
<dbReference type="AlphaFoldDB" id="A0A517PW68"/>
<dbReference type="OrthoDB" id="241321at2"/>
<reference evidence="1 2" key="1">
    <citation type="submission" date="2019-02" db="EMBL/GenBank/DDBJ databases">
        <title>Deep-cultivation of Planctomycetes and their phenomic and genomic characterization uncovers novel biology.</title>
        <authorList>
            <person name="Wiegand S."/>
            <person name="Jogler M."/>
            <person name="Boedeker C."/>
            <person name="Pinto D."/>
            <person name="Vollmers J."/>
            <person name="Rivas-Marin E."/>
            <person name="Kohn T."/>
            <person name="Peeters S.H."/>
            <person name="Heuer A."/>
            <person name="Rast P."/>
            <person name="Oberbeckmann S."/>
            <person name="Bunk B."/>
            <person name="Jeske O."/>
            <person name="Meyerdierks A."/>
            <person name="Storesund J.E."/>
            <person name="Kallscheuer N."/>
            <person name="Luecker S."/>
            <person name="Lage O.M."/>
            <person name="Pohl T."/>
            <person name="Merkel B.J."/>
            <person name="Hornburger P."/>
            <person name="Mueller R.-W."/>
            <person name="Bruemmer F."/>
            <person name="Labrenz M."/>
            <person name="Spormann A.M."/>
            <person name="Op den Camp H."/>
            <person name="Overmann J."/>
            <person name="Amann R."/>
            <person name="Jetten M.S.M."/>
            <person name="Mascher T."/>
            <person name="Medema M.H."/>
            <person name="Devos D.P."/>
            <person name="Kaster A.-K."/>
            <person name="Ovreas L."/>
            <person name="Rohde M."/>
            <person name="Galperin M.Y."/>
            <person name="Jogler C."/>
        </authorList>
    </citation>
    <scope>NUCLEOTIDE SEQUENCE [LARGE SCALE GENOMIC DNA]</scope>
    <source>
        <strain evidence="1 2">HG66A1</strain>
    </source>
</reference>
<evidence type="ECO:0000313" key="1">
    <source>
        <dbReference type="EMBL" id="QDT23615.1"/>
    </source>
</evidence>
<dbReference type="SUPFAM" id="SSF53649">
    <property type="entry name" value="Alkaline phosphatase-like"/>
    <property type="match status" value="1"/>
</dbReference>
<gene>
    <name evidence="1" type="ORF">HG66A1_54370</name>
</gene>
<name>A0A517PW68_9PLAN</name>
<dbReference type="PANTHER" id="PTHR43737">
    <property type="entry name" value="BLL7424 PROTEIN"/>
    <property type="match status" value="1"/>
</dbReference>
<evidence type="ECO:0000313" key="2">
    <source>
        <dbReference type="Proteomes" id="UP000320421"/>
    </source>
</evidence>
<accession>A0A517PW68</accession>
<protein>
    <recommendedName>
        <fullName evidence="3">DUF1501 domain-containing protein</fullName>
    </recommendedName>
</protein>
<dbReference type="RefSeq" id="WP_145191296.1">
    <property type="nucleotide sequence ID" value="NZ_CP036266.1"/>
</dbReference>
<dbReference type="InterPro" id="IPR017850">
    <property type="entry name" value="Alkaline_phosphatase_core_sf"/>
</dbReference>
<sequence>MQSSSFRYSCCPGALPVNSRRGFLKQTSAGFGWLALAGLLCEQNRLQAAPPSTPPHHTPRVKNVIFCFMDGGPSHVDTFDPKPALKTHEGKPIGAGAVSKRSQSSAGRVWLGSPWKFRQRGESGLWVSDLFPQLAQVADELCVVRSMVGELPLHGQQNLLLHTGRIIGQAPSMGAWVSYGLGTENRNLPAYVVLNNDWVPNGGLENFGSSFLPATHQATQLRAKGVPVDNIRPGDSLSLQQRKLELLAAQDQIFADKASAASPIESAIANYETAFRMQTLVPEVSDISQEPAYIQREYGVDSTDEHQHYYATQALRARRLVEAGVRFVEITCPSFDSNNSPWDQHGQLKKNHEKNARITEQSVAALIVDLKRRGLLDETLVVWAGEMGRTPHTPKVTPTCGRDHHVNGYSLFLAGGGFKPGITFGETDEFGNAVVEHPLSIHDIHATILDQLGLDHEALTFRHGGRDHRLTDVHGHVIQEILS</sequence>
<dbReference type="EMBL" id="CP036266">
    <property type="protein sequence ID" value="QDT23615.1"/>
    <property type="molecule type" value="Genomic_DNA"/>
</dbReference>
<proteinExistence type="predicted"/>
<dbReference type="InterPro" id="IPR010869">
    <property type="entry name" value="DUF1501"/>
</dbReference>
<keyword evidence="2" id="KW-1185">Reference proteome</keyword>
<organism evidence="1 2">
    <name type="scientific">Gimesia chilikensis</name>
    <dbReference type="NCBI Taxonomy" id="2605989"/>
    <lineage>
        <taxon>Bacteria</taxon>
        <taxon>Pseudomonadati</taxon>
        <taxon>Planctomycetota</taxon>
        <taxon>Planctomycetia</taxon>
        <taxon>Planctomycetales</taxon>
        <taxon>Planctomycetaceae</taxon>
        <taxon>Gimesia</taxon>
    </lineage>
</organism>